<sequence>MENKKNYILLACSLLGYGLLSKPEEKNKRQLEEKHKRELENNEEEKLVKLIEEVENCAVSIITNTKTGWFDLFEKTTLGSGFIIEIDEQKYVITNDHVIQNTNEIKIINNDKKIFDVIIVGQDALLDLAILQIQQDVDPINLKPISLGDSQQSKVGQTVIAIGNSYGFSGTVTSGIISAKNRLTIDGNEESYLQTDASINVGNSGGPLINMKGEVIGMNTMILSPNGGSIGLGFSLPINIIEQNLEQLLDFGKIKRVWIGIRFKFINNNLFVTSVDKKGPAHQFLKKGDIIMEYDSIEVTDEITFVKYIRSKSVGENLTLLIKRKKKELERIINIQEWIVSDYIYQRSVNNILIDDLKVSPLEKNKRNFSQNIEGVKISKINKKSPLFNKLYINDIITKINNYQIKNTDNLNKILKSNRKSYLNFEVIKPNNQIVSIKIELETQYKPNQSFDLNQIKGLC</sequence>
<dbReference type="Pfam" id="PF13365">
    <property type="entry name" value="Trypsin_2"/>
    <property type="match status" value="1"/>
</dbReference>
<evidence type="ECO:0000256" key="2">
    <source>
        <dbReference type="ARBA" id="ARBA00022801"/>
    </source>
</evidence>
<dbReference type="SMART" id="SM00228">
    <property type="entry name" value="PDZ"/>
    <property type="match status" value="2"/>
</dbReference>
<dbReference type="GO" id="GO:0004252">
    <property type="term" value="F:serine-type endopeptidase activity"/>
    <property type="evidence" value="ECO:0007669"/>
    <property type="project" value="InterPro"/>
</dbReference>
<dbReference type="PANTHER" id="PTHR43343:SF3">
    <property type="entry name" value="PROTEASE DO-LIKE 8, CHLOROPLASTIC"/>
    <property type="match status" value="1"/>
</dbReference>
<proteinExistence type="predicted"/>
<name>A0A5E8CIX1_9ZZZZ</name>
<protein>
    <submittedName>
        <fullName evidence="4">Trypsin-like peptidase domain</fullName>
    </submittedName>
</protein>
<dbReference type="Gene3D" id="2.40.10.120">
    <property type="match status" value="1"/>
</dbReference>
<dbReference type="InterPro" id="IPR001940">
    <property type="entry name" value="Peptidase_S1C"/>
</dbReference>
<dbReference type="InterPro" id="IPR036034">
    <property type="entry name" value="PDZ_sf"/>
</dbReference>
<feature type="domain" description="PDZ" evidence="3">
    <location>
        <begin position="248"/>
        <end position="326"/>
    </location>
</feature>
<evidence type="ECO:0000256" key="1">
    <source>
        <dbReference type="ARBA" id="ARBA00022670"/>
    </source>
</evidence>
<keyword evidence="1" id="KW-0645">Protease</keyword>
<dbReference type="SUPFAM" id="SSF50156">
    <property type="entry name" value="PDZ domain-like"/>
    <property type="match status" value="2"/>
</dbReference>
<dbReference type="InterPro" id="IPR001478">
    <property type="entry name" value="PDZ"/>
</dbReference>
<gene>
    <name evidence="4" type="ORF">CPAV1605_1084</name>
</gene>
<dbReference type="InterPro" id="IPR009003">
    <property type="entry name" value="Peptidase_S1_PA"/>
</dbReference>
<dbReference type="EMBL" id="CABVLZ010000004">
    <property type="protein sequence ID" value="VVU95333.1"/>
    <property type="molecule type" value="Genomic_DNA"/>
</dbReference>
<dbReference type="PANTHER" id="PTHR43343">
    <property type="entry name" value="PEPTIDASE S12"/>
    <property type="match status" value="1"/>
</dbReference>
<dbReference type="Pfam" id="PF13180">
    <property type="entry name" value="PDZ_2"/>
    <property type="match status" value="1"/>
</dbReference>
<dbReference type="InterPro" id="IPR051201">
    <property type="entry name" value="Chloro_Bact_Ser_Proteases"/>
</dbReference>
<organism evidence="4">
    <name type="scientific">seawater metagenome</name>
    <dbReference type="NCBI Taxonomy" id="1561972"/>
    <lineage>
        <taxon>unclassified sequences</taxon>
        <taxon>metagenomes</taxon>
        <taxon>ecological metagenomes</taxon>
    </lineage>
</organism>
<dbReference type="GO" id="GO:0006508">
    <property type="term" value="P:proteolysis"/>
    <property type="evidence" value="ECO:0007669"/>
    <property type="project" value="UniProtKB-KW"/>
</dbReference>
<evidence type="ECO:0000259" key="3">
    <source>
        <dbReference type="PROSITE" id="PS50106"/>
    </source>
</evidence>
<reference evidence="4" key="1">
    <citation type="submission" date="2019-09" db="EMBL/GenBank/DDBJ databases">
        <authorList>
            <person name="Needham M D."/>
        </authorList>
    </citation>
    <scope>NUCLEOTIDE SEQUENCE</scope>
</reference>
<accession>A0A5E8CIX1</accession>
<keyword evidence="2" id="KW-0378">Hydrolase</keyword>
<dbReference type="Gene3D" id="2.30.42.10">
    <property type="match status" value="2"/>
</dbReference>
<dbReference type="PROSITE" id="PS50106">
    <property type="entry name" value="PDZ"/>
    <property type="match status" value="1"/>
</dbReference>
<dbReference type="PRINTS" id="PR00834">
    <property type="entry name" value="PROTEASES2C"/>
</dbReference>
<evidence type="ECO:0000313" key="4">
    <source>
        <dbReference type="EMBL" id="VVU95333.1"/>
    </source>
</evidence>
<dbReference type="SUPFAM" id="SSF50494">
    <property type="entry name" value="Trypsin-like serine proteases"/>
    <property type="match status" value="1"/>
</dbReference>
<dbReference type="AlphaFoldDB" id="A0A5E8CIX1"/>